<evidence type="ECO:0000256" key="2">
    <source>
        <dbReference type="PROSITE-ProRule" id="PRU00504"/>
    </source>
</evidence>
<accession>F5YCB3</accession>
<feature type="chain" id="PRO_5003329531" evidence="3">
    <location>
        <begin position="22"/>
        <end position="694"/>
    </location>
</feature>
<dbReference type="InterPro" id="IPR001258">
    <property type="entry name" value="NHL_repeat"/>
</dbReference>
<dbReference type="PROSITE" id="PS51125">
    <property type="entry name" value="NHL"/>
    <property type="match status" value="2"/>
</dbReference>
<evidence type="ECO:0000313" key="4">
    <source>
        <dbReference type="EMBL" id="AEF82968.1"/>
    </source>
</evidence>
<dbReference type="PANTHER" id="PTHR24104">
    <property type="entry name" value="E3 UBIQUITIN-PROTEIN LIGASE NHLRC1-RELATED"/>
    <property type="match status" value="1"/>
</dbReference>
<dbReference type="EMBL" id="CP001841">
    <property type="protein sequence ID" value="AEF82968.1"/>
    <property type="molecule type" value="Genomic_DNA"/>
</dbReference>
<dbReference type="PANTHER" id="PTHR24104:SF25">
    <property type="entry name" value="PROTEIN LIN-41"/>
    <property type="match status" value="1"/>
</dbReference>
<feature type="repeat" description="NHL" evidence="2">
    <location>
        <begin position="228"/>
        <end position="271"/>
    </location>
</feature>
<dbReference type="SUPFAM" id="SSF53300">
    <property type="entry name" value="vWA-like"/>
    <property type="match status" value="1"/>
</dbReference>
<dbReference type="CDD" id="cd05819">
    <property type="entry name" value="NHL"/>
    <property type="match status" value="1"/>
</dbReference>
<dbReference type="Gene3D" id="1.25.40.10">
    <property type="entry name" value="Tetratricopeptide repeat domain"/>
    <property type="match status" value="1"/>
</dbReference>
<evidence type="ECO:0000256" key="3">
    <source>
        <dbReference type="SAM" id="SignalP"/>
    </source>
</evidence>
<dbReference type="HOGENOM" id="CLU_025265_0_0_12"/>
<dbReference type="SUPFAM" id="SSF48452">
    <property type="entry name" value="TPR-like"/>
    <property type="match status" value="1"/>
</dbReference>
<protein>
    <submittedName>
        <fullName evidence="4">Tetratricopeptide repeat domain protein</fullName>
    </submittedName>
</protein>
<dbReference type="GO" id="GO:0061630">
    <property type="term" value="F:ubiquitin protein ligase activity"/>
    <property type="evidence" value="ECO:0007669"/>
    <property type="project" value="TreeGrafter"/>
</dbReference>
<dbReference type="AlphaFoldDB" id="F5YCB3"/>
<dbReference type="GO" id="GO:0000209">
    <property type="term" value="P:protein polyubiquitination"/>
    <property type="evidence" value="ECO:0007669"/>
    <property type="project" value="TreeGrafter"/>
</dbReference>
<dbReference type="InParanoid" id="F5YCB3"/>
<dbReference type="KEGG" id="taz:TREAZ_0456"/>
<reference evidence="4 5" key="2">
    <citation type="journal article" date="2011" name="ISME J.">
        <title>RNA-seq reveals cooperative metabolic interactions between two termite-gut spirochete species in co-culture.</title>
        <authorList>
            <person name="Rosenthal A.Z."/>
            <person name="Matson E.G."/>
            <person name="Eldar A."/>
            <person name="Leadbetter J.R."/>
        </authorList>
    </citation>
    <scope>NUCLEOTIDE SEQUENCE [LARGE SCALE GENOMIC DNA]</scope>
    <source>
        <strain evidence="5">ATCC BAA-888 / DSM 13862 / ZAS-9</strain>
    </source>
</reference>
<dbReference type="InterPro" id="IPR036465">
    <property type="entry name" value="vWFA_dom_sf"/>
</dbReference>
<dbReference type="GO" id="GO:0043161">
    <property type="term" value="P:proteasome-mediated ubiquitin-dependent protein catabolic process"/>
    <property type="evidence" value="ECO:0007669"/>
    <property type="project" value="TreeGrafter"/>
</dbReference>
<keyword evidence="3" id="KW-0732">Signal</keyword>
<dbReference type="SUPFAM" id="SSF101898">
    <property type="entry name" value="NHL repeat"/>
    <property type="match status" value="1"/>
</dbReference>
<dbReference type="Gene3D" id="2.40.10.500">
    <property type="match status" value="1"/>
</dbReference>
<reference evidence="5" key="1">
    <citation type="submission" date="2009-12" db="EMBL/GenBank/DDBJ databases">
        <title>Complete sequence of Treponema azotonutricium strain ZAS-9.</title>
        <authorList>
            <person name="Tetu S.G."/>
            <person name="Matson E."/>
            <person name="Ren Q."/>
            <person name="Seshadri R."/>
            <person name="Elbourne L."/>
            <person name="Hassan K.A."/>
            <person name="Durkin A."/>
            <person name="Radune D."/>
            <person name="Mohamoud Y."/>
            <person name="Shay R."/>
            <person name="Jin S."/>
            <person name="Zhang X."/>
            <person name="Lucey K."/>
            <person name="Ballor N.R."/>
            <person name="Ottesen E."/>
            <person name="Rosenthal R."/>
            <person name="Allen A."/>
            <person name="Leadbetter J.R."/>
            <person name="Paulsen I.T."/>
        </authorList>
    </citation>
    <scope>NUCLEOTIDE SEQUENCE [LARGE SCALE GENOMIC DNA]</scope>
    <source>
        <strain evidence="5">ATCC BAA-888 / DSM 13862 / ZAS-9</strain>
    </source>
</reference>
<feature type="signal peptide" evidence="3">
    <location>
        <begin position="1"/>
        <end position="21"/>
    </location>
</feature>
<gene>
    <name evidence="4" type="ordered locus">TREAZ_0456</name>
</gene>
<sequence length="694" mass="75951">MKNKPITLVFVFLLFSVFLYAQQFQSEQNQGPDLNVVRAREEFRIGVQAYNRFAFNEAILSFERALAFRPGESLILDWLGRAYYRSGFEDTALRQWQAAAAAYGYTSGQGILLGSIIETVRNRRSLLPVPLVRYVESGRYPNTNGEISLYRQPTAVLACEDGSAWVAAYGSNELVRIDVNGIIRDRKRGPLNGFDRPYDIARGPDGRLYVSEFRGGRVSVLSNNGDWQYYIGSKGLAPGEFVGPQNLTLDEEGYLYVVDYGNRRISKFDPSGTFILSFGVRGSGFQGFTSPTGIAAKDGRVYIADGLAKQIHIFDGNGSYLGLLTGDVLLSPESLRFLDDGTLLVSDANRILLIDPNTAIVNELGVLGNTGRVRITGADIDRNGNVLAADFLSGEVTIMTRMEDMASGLFVQIDRIVSDNFPLVQAEIQVQDRLRRPVVGLDARNFLLSEQGQTVAEQNFLGAGFLSNRSDVSILVERSPATRALRDDLAAAVRDINAAAGNVVSLVSAGEQPQRESLVPAAGSTPARRLDEAARSGNYSPRWRFDLGLRLAATDLLPAEKKRAVVFVGSGAENGETNSLGELAFEQYGLSELAAYLANNNIIFYAILVGGNAPGADLRYLCEETGGEVLPLYRNQGIGPVIQELAHKPSGYYILSYRSGLSTDFGRAYLPLEAEVYLMDRSGRDSTGYFPPLE</sequence>
<dbReference type="Gene3D" id="2.120.10.30">
    <property type="entry name" value="TolB, C-terminal domain"/>
    <property type="match status" value="1"/>
</dbReference>
<evidence type="ECO:0000313" key="5">
    <source>
        <dbReference type="Proteomes" id="UP000009222"/>
    </source>
</evidence>
<dbReference type="STRING" id="545695.TREAZ_0456"/>
<evidence type="ECO:0000256" key="1">
    <source>
        <dbReference type="ARBA" id="ARBA00022737"/>
    </source>
</evidence>
<proteinExistence type="predicted"/>
<dbReference type="eggNOG" id="COG0457">
    <property type="taxonomic scope" value="Bacteria"/>
</dbReference>
<dbReference type="InterPro" id="IPR011990">
    <property type="entry name" value="TPR-like_helical_dom_sf"/>
</dbReference>
<name>F5YCB3_LEAAZ</name>
<dbReference type="RefSeq" id="WP_015711491.1">
    <property type="nucleotide sequence ID" value="NC_015577.1"/>
</dbReference>
<dbReference type="eggNOG" id="COG3391">
    <property type="taxonomic scope" value="Bacteria"/>
</dbReference>
<keyword evidence="1" id="KW-0677">Repeat</keyword>
<keyword evidence="5" id="KW-1185">Reference proteome</keyword>
<organism evidence="4 5">
    <name type="scientific">Leadbettera azotonutricia (strain ATCC BAA-888 / DSM 13862 / ZAS-9)</name>
    <name type="common">Treponema azotonutricium</name>
    <dbReference type="NCBI Taxonomy" id="545695"/>
    <lineage>
        <taxon>Bacteria</taxon>
        <taxon>Pseudomonadati</taxon>
        <taxon>Spirochaetota</taxon>
        <taxon>Spirochaetia</taxon>
        <taxon>Spirochaetales</taxon>
        <taxon>Breznakiellaceae</taxon>
        <taxon>Leadbettera</taxon>
    </lineage>
</organism>
<dbReference type="GO" id="GO:0008270">
    <property type="term" value="F:zinc ion binding"/>
    <property type="evidence" value="ECO:0007669"/>
    <property type="project" value="UniProtKB-KW"/>
</dbReference>
<feature type="repeat" description="NHL" evidence="2">
    <location>
        <begin position="277"/>
        <end position="317"/>
    </location>
</feature>
<dbReference type="OrthoDB" id="9792285at2"/>
<dbReference type="Proteomes" id="UP000009222">
    <property type="component" value="Chromosome"/>
</dbReference>
<dbReference type="InterPro" id="IPR050952">
    <property type="entry name" value="TRIM-NHL_E3_ligases"/>
</dbReference>
<dbReference type="InterPro" id="IPR011042">
    <property type="entry name" value="6-blade_b-propeller_TolB-like"/>
</dbReference>
<dbReference type="Gene3D" id="3.40.50.410">
    <property type="entry name" value="von Willebrand factor, type A domain"/>
    <property type="match status" value="1"/>
</dbReference>